<dbReference type="PROSITE" id="PS51782">
    <property type="entry name" value="LYSM"/>
    <property type="match status" value="1"/>
</dbReference>
<dbReference type="Proteomes" id="UP000198806">
    <property type="component" value="Unassembled WGS sequence"/>
</dbReference>
<gene>
    <name evidence="4" type="ORF">SAMN04489757_1088</name>
</gene>
<dbReference type="InterPro" id="IPR036779">
    <property type="entry name" value="LysM_dom_sf"/>
</dbReference>
<dbReference type="SUPFAM" id="SSF54106">
    <property type="entry name" value="LysM domain"/>
    <property type="match status" value="1"/>
</dbReference>
<keyword evidence="2" id="KW-0472">Membrane</keyword>
<dbReference type="Gene3D" id="3.10.350.10">
    <property type="entry name" value="LysM domain"/>
    <property type="match status" value="1"/>
</dbReference>
<feature type="compositionally biased region" description="Polar residues" evidence="1">
    <location>
        <begin position="336"/>
        <end position="347"/>
    </location>
</feature>
<dbReference type="RefSeq" id="WP_091685336.1">
    <property type="nucleotide sequence ID" value="NZ_BAABFM010000072.1"/>
</dbReference>
<feature type="compositionally biased region" description="Basic and acidic residues" evidence="1">
    <location>
        <begin position="361"/>
        <end position="428"/>
    </location>
</feature>
<organism evidence="4 5">
    <name type="scientific">Anaerocolumna aminovalerica</name>
    <dbReference type="NCBI Taxonomy" id="1527"/>
    <lineage>
        <taxon>Bacteria</taxon>
        <taxon>Bacillati</taxon>
        <taxon>Bacillota</taxon>
        <taxon>Clostridia</taxon>
        <taxon>Lachnospirales</taxon>
        <taxon>Lachnospiraceae</taxon>
        <taxon>Anaerocolumna</taxon>
    </lineage>
</organism>
<dbReference type="AlphaFoldDB" id="A0A1I5E4P7"/>
<feature type="transmembrane region" description="Helical" evidence="2">
    <location>
        <begin position="238"/>
        <end position="258"/>
    </location>
</feature>
<keyword evidence="2" id="KW-0812">Transmembrane</keyword>
<accession>A0A1I5E4P7</accession>
<name>A0A1I5E4P7_9FIRM</name>
<dbReference type="Pfam" id="PF01476">
    <property type="entry name" value="LysM"/>
    <property type="match status" value="1"/>
</dbReference>
<dbReference type="STRING" id="1527.SAMN04489757_1088"/>
<dbReference type="InterPro" id="IPR018392">
    <property type="entry name" value="LysM"/>
</dbReference>
<evidence type="ECO:0000256" key="1">
    <source>
        <dbReference type="SAM" id="MobiDB-lite"/>
    </source>
</evidence>
<keyword evidence="2" id="KW-1133">Transmembrane helix</keyword>
<feature type="domain" description="LysM" evidence="3">
    <location>
        <begin position="431"/>
        <end position="478"/>
    </location>
</feature>
<protein>
    <submittedName>
        <fullName evidence="4">LysM domain-containing protein</fullName>
    </submittedName>
</protein>
<evidence type="ECO:0000313" key="5">
    <source>
        <dbReference type="Proteomes" id="UP000198806"/>
    </source>
</evidence>
<reference evidence="4 5" key="1">
    <citation type="submission" date="2016-10" db="EMBL/GenBank/DDBJ databases">
        <authorList>
            <person name="de Groot N.N."/>
        </authorList>
    </citation>
    <scope>NUCLEOTIDE SEQUENCE [LARGE SCALE GENOMIC DNA]</scope>
    <source>
        <strain evidence="4 5">DSM 1283</strain>
    </source>
</reference>
<feature type="region of interest" description="Disordered" evidence="1">
    <location>
        <begin position="280"/>
        <end position="428"/>
    </location>
</feature>
<dbReference type="EMBL" id="FOWD01000008">
    <property type="protein sequence ID" value="SFO06387.1"/>
    <property type="molecule type" value="Genomic_DNA"/>
</dbReference>
<evidence type="ECO:0000313" key="4">
    <source>
        <dbReference type="EMBL" id="SFO06387.1"/>
    </source>
</evidence>
<sequence>MDNGHINTHNGKKPDDTMYSGIYKLPKNIRQIGNIPIHNKIIYVEDYVMTFMKQISQKEPANCSIAVLLGYFVRTEERKHIFIKGAVEMKQNDFYNGITFTDECWTSIYEDIKKYFMDVEIVGWALTGSGFYLDSEEMLRKVHMENFNGPDKTLLKIDTLEREEVFYLLENNQLVKQSGYYIYYEKNEEMQNYMIDAKNVVSEESNYEDHTTQRIRNVIQEKNEQKQLKVDDKSVIRLLYSASTLLAVIVLVIAGTMLNNYKKMRDMEEALYAISENLNQNKSGNNKENVKGTDLDEIKEVSNFGSKEKEEEKKGNEDDTSNMGETTKGSTEKETANTQGTNSQSDTVEVETIPGDVTGEEEQKQENNMEEESKGKDLETPNSEKENKEQSKKEPTPKPTEEPTKEPTPKPTKEAEKEKPEESKETAKEVRYYVVQSGESLAGICYKLYNSANYMSKIKELNGIEDENKIYAGQKLIVP</sequence>
<keyword evidence="5" id="KW-1185">Reference proteome</keyword>
<proteinExistence type="predicted"/>
<dbReference type="SMART" id="SM00257">
    <property type="entry name" value="LysM"/>
    <property type="match status" value="1"/>
</dbReference>
<evidence type="ECO:0000256" key="2">
    <source>
        <dbReference type="SAM" id="Phobius"/>
    </source>
</evidence>
<feature type="compositionally biased region" description="Basic and acidic residues" evidence="1">
    <location>
        <begin position="288"/>
        <end position="317"/>
    </location>
</feature>
<dbReference type="OrthoDB" id="3292458at2"/>
<dbReference type="CDD" id="cd00118">
    <property type="entry name" value="LysM"/>
    <property type="match status" value="1"/>
</dbReference>
<evidence type="ECO:0000259" key="3">
    <source>
        <dbReference type="PROSITE" id="PS51782"/>
    </source>
</evidence>